<keyword evidence="7" id="KW-0804">Transcription</keyword>
<keyword evidence="16" id="KW-1185">Reference proteome</keyword>
<reference evidence="15 16" key="1">
    <citation type="submission" date="2024-01" db="EMBL/GenBank/DDBJ databases">
        <title>The genomes of 5 underutilized Papilionoideae crops provide insights into root nodulation and disease resistance.</title>
        <authorList>
            <person name="Yuan L."/>
        </authorList>
    </citation>
    <scope>NUCLEOTIDE SEQUENCE [LARGE SCALE GENOMIC DNA]</scope>
    <source>
        <strain evidence="15">LY-2023</strain>
        <tissue evidence="15">Leaf</tissue>
    </source>
</reference>
<evidence type="ECO:0008006" key="17">
    <source>
        <dbReference type="Google" id="ProtNLM"/>
    </source>
</evidence>
<dbReference type="InterPro" id="IPR017970">
    <property type="entry name" value="Homeobox_CS"/>
</dbReference>
<evidence type="ECO:0000256" key="3">
    <source>
        <dbReference type="ARBA" id="ARBA00023015"/>
    </source>
</evidence>
<dbReference type="SMART" id="SM00389">
    <property type="entry name" value="HOX"/>
    <property type="match status" value="1"/>
</dbReference>
<dbReference type="GO" id="GO:0008289">
    <property type="term" value="F:lipid binding"/>
    <property type="evidence" value="ECO:0007669"/>
    <property type="project" value="InterPro"/>
</dbReference>
<dbReference type="InterPro" id="IPR001356">
    <property type="entry name" value="HD"/>
</dbReference>
<evidence type="ECO:0000259" key="13">
    <source>
        <dbReference type="PROSITE" id="PS50071"/>
    </source>
</evidence>
<keyword evidence="5 9" id="KW-0238">DNA-binding</keyword>
<evidence type="ECO:0000256" key="2">
    <source>
        <dbReference type="ARBA" id="ARBA00006789"/>
    </source>
</evidence>
<feature type="domain" description="START" evidence="14">
    <location>
        <begin position="358"/>
        <end position="594"/>
    </location>
</feature>
<evidence type="ECO:0000259" key="14">
    <source>
        <dbReference type="PROSITE" id="PS50848"/>
    </source>
</evidence>
<dbReference type="PROSITE" id="PS00027">
    <property type="entry name" value="HOMEOBOX_1"/>
    <property type="match status" value="1"/>
</dbReference>
<keyword evidence="6 9" id="KW-0371">Homeobox</keyword>
<dbReference type="SUPFAM" id="SSF46689">
    <property type="entry name" value="Homeodomain-like"/>
    <property type="match status" value="1"/>
</dbReference>
<evidence type="ECO:0000256" key="4">
    <source>
        <dbReference type="ARBA" id="ARBA00023054"/>
    </source>
</evidence>
<evidence type="ECO:0000256" key="5">
    <source>
        <dbReference type="ARBA" id="ARBA00023125"/>
    </source>
</evidence>
<accession>A0AAN9ILD0</accession>
<evidence type="ECO:0000256" key="10">
    <source>
        <dbReference type="RuleBase" id="RU000682"/>
    </source>
</evidence>
<dbReference type="CDD" id="cd00086">
    <property type="entry name" value="homeodomain"/>
    <property type="match status" value="1"/>
</dbReference>
<feature type="DNA-binding region" description="Homeobox" evidence="9">
    <location>
        <begin position="157"/>
        <end position="216"/>
    </location>
</feature>
<evidence type="ECO:0000256" key="7">
    <source>
        <dbReference type="ARBA" id="ARBA00023163"/>
    </source>
</evidence>
<feature type="coiled-coil region" evidence="11">
    <location>
        <begin position="209"/>
        <end position="244"/>
    </location>
</feature>
<evidence type="ECO:0000313" key="15">
    <source>
        <dbReference type="EMBL" id="KAK7279986.1"/>
    </source>
</evidence>
<evidence type="ECO:0000256" key="12">
    <source>
        <dbReference type="SAM" id="MobiDB-lite"/>
    </source>
</evidence>
<keyword evidence="8 9" id="KW-0539">Nucleus</keyword>
<dbReference type="SUPFAM" id="SSF55961">
    <property type="entry name" value="Bet v1-like"/>
    <property type="match status" value="2"/>
</dbReference>
<comment type="similarity">
    <text evidence="2">Belongs to the HD-ZIP homeobox family. Class IV subfamily.</text>
</comment>
<organism evidence="15 16">
    <name type="scientific">Clitoria ternatea</name>
    <name type="common">Butterfly pea</name>
    <dbReference type="NCBI Taxonomy" id="43366"/>
    <lineage>
        <taxon>Eukaryota</taxon>
        <taxon>Viridiplantae</taxon>
        <taxon>Streptophyta</taxon>
        <taxon>Embryophyta</taxon>
        <taxon>Tracheophyta</taxon>
        <taxon>Spermatophyta</taxon>
        <taxon>Magnoliopsida</taxon>
        <taxon>eudicotyledons</taxon>
        <taxon>Gunneridae</taxon>
        <taxon>Pentapetalae</taxon>
        <taxon>rosids</taxon>
        <taxon>fabids</taxon>
        <taxon>Fabales</taxon>
        <taxon>Fabaceae</taxon>
        <taxon>Papilionoideae</taxon>
        <taxon>50 kb inversion clade</taxon>
        <taxon>NPAAA clade</taxon>
        <taxon>indigoferoid/millettioid clade</taxon>
        <taxon>Phaseoleae</taxon>
        <taxon>Clitoria</taxon>
    </lineage>
</organism>
<dbReference type="GO" id="GO:0003677">
    <property type="term" value="F:DNA binding"/>
    <property type="evidence" value="ECO:0007669"/>
    <property type="project" value="UniProtKB-UniRule"/>
</dbReference>
<dbReference type="GO" id="GO:0000981">
    <property type="term" value="F:DNA-binding transcription factor activity, RNA polymerase II-specific"/>
    <property type="evidence" value="ECO:0007669"/>
    <property type="project" value="InterPro"/>
</dbReference>
<dbReference type="PANTHER" id="PTHR45654">
    <property type="entry name" value="HOMEOBOX-LEUCINE ZIPPER PROTEIN MERISTEM L1"/>
    <property type="match status" value="1"/>
</dbReference>
<dbReference type="Proteomes" id="UP001359559">
    <property type="component" value="Unassembled WGS sequence"/>
</dbReference>
<dbReference type="FunFam" id="1.10.10.60:FF:000229">
    <property type="entry name" value="Homeobox-leucine zipper protein HDG1"/>
    <property type="match status" value="1"/>
</dbReference>
<dbReference type="PANTHER" id="PTHR45654:SF49">
    <property type="entry name" value="HOMEOBOX LEUCINE ZIPPER PROTEIN"/>
    <property type="match status" value="1"/>
</dbReference>
<evidence type="ECO:0000256" key="6">
    <source>
        <dbReference type="ARBA" id="ARBA00023155"/>
    </source>
</evidence>
<keyword evidence="4 11" id="KW-0175">Coiled coil</keyword>
<evidence type="ECO:0000256" key="1">
    <source>
        <dbReference type="ARBA" id="ARBA00004123"/>
    </source>
</evidence>
<dbReference type="CDD" id="cd08875">
    <property type="entry name" value="START_ArGLABRA2_like"/>
    <property type="match status" value="1"/>
</dbReference>
<dbReference type="Pfam" id="PF01852">
    <property type="entry name" value="START"/>
    <property type="match status" value="1"/>
</dbReference>
<dbReference type="EMBL" id="JAYKXN010000006">
    <property type="protein sequence ID" value="KAK7279986.1"/>
    <property type="molecule type" value="Genomic_DNA"/>
</dbReference>
<dbReference type="Gene3D" id="1.10.10.60">
    <property type="entry name" value="Homeodomain-like"/>
    <property type="match status" value="1"/>
</dbReference>
<protein>
    <recommendedName>
        <fullName evidence="17">Homeobox-leucine zipper protein ANTHOCYANINLESS 2</fullName>
    </recommendedName>
</protein>
<evidence type="ECO:0000256" key="9">
    <source>
        <dbReference type="PROSITE-ProRule" id="PRU00108"/>
    </source>
</evidence>
<dbReference type="GO" id="GO:0005634">
    <property type="term" value="C:nucleus"/>
    <property type="evidence" value="ECO:0007669"/>
    <property type="project" value="UniProtKB-SubCell"/>
</dbReference>
<keyword evidence="3" id="KW-0805">Transcription regulation</keyword>
<gene>
    <name evidence="15" type="ORF">RJT34_25048</name>
</gene>
<dbReference type="InterPro" id="IPR009057">
    <property type="entry name" value="Homeodomain-like_sf"/>
</dbReference>
<feature type="region of interest" description="Disordered" evidence="12">
    <location>
        <begin position="129"/>
        <end position="167"/>
    </location>
</feature>
<comment type="caution">
    <text evidence="15">The sequence shown here is derived from an EMBL/GenBank/DDBJ whole genome shotgun (WGS) entry which is preliminary data.</text>
</comment>
<dbReference type="Pfam" id="PF25797">
    <property type="entry name" value="PDF2_C"/>
    <property type="match status" value="1"/>
</dbReference>
<dbReference type="SMART" id="SM00234">
    <property type="entry name" value="START"/>
    <property type="match status" value="1"/>
</dbReference>
<comment type="subcellular location">
    <subcellularLocation>
        <location evidence="1 9 10">Nucleus</location>
    </subcellularLocation>
</comment>
<evidence type="ECO:0000256" key="8">
    <source>
        <dbReference type="ARBA" id="ARBA00023242"/>
    </source>
</evidence>
<dbReference type="AlphaFoldDB" id="A0AAN9ILD0"/>
<proteinExistence type="inferred from homology"/>
<name>A0AAN9ILD0_CLITE</name>
<dbReference type="PROSITE" id="PS50071">
    <property type="entry name" value="HOMEOBOX_2"/>
    <property type="match status" value="1"/>
</dbReference>
<evidence type="ECO:0000313" key="16">
    <source>
        <dbReference type="Proteomes" id="UP001359559"/>
    </source>
</evidence>
<dbReference type="InterPro" id="IPR002913">
    <property type="entry name" value="START_lipid-bd_dom"/>
</dbReference>
<dbReference type="InterPro" id="IPR042160">
    <property type="entry name" value="HD-Zip_IV"/>
</dbReference>
<feature type="compositionally biased region" description="Basic residues" evidence="12">
    <location>
        <begin position="156"/>
        <end position="166"/>
    </location>
</feature>
<dbReference type="Pfam" id="PF00046">
    <property type="entry name" value="Homeodomain"/>
    <property type="match status" value="1"/>
</dbReference>
<dbReference type="InterPro" id="IPR057993">
    <property type="entry name" value="HD-Zip_IV_C"/>
</dbReference>
<evidence type="ECO:0000256" key="11">
    <source>
        <dbReference type="SAM" id="Coils"/>
    </source>
</evidence>
<feature type="domain" description="Homeobox" evidence="13">
    <location>
        <begin position="155"/>
        <end position="215"/>
    </location>
</feature>
<dbReference type="PROSITE" id="PS50848">
    <property type="entry name" value="START"/>
    <property type="match status" value="1"/>
</dbReference>
<sequence length="855" mass="94484">MLSHAQNYCHKKTKRVNCVDVRNSACIVFSVPWLVCIPIPSSNFLSSSVSHLYQCGGGEREGMRCRIESGKAVHCKSLWLIFISQPISSSMQNSSSFSFSTQRKMDGHGEMGLIGENFDTGLMGRMRDDEYESRSGSDNFEGVSGDDQDAGDDQPKRKKRYHRHTPHQIQELETFFKECPHPDEKQRLDLSKRLGLENKQVKFWFQNRRTQMKTQLERHENIMLRQENEKLRAENSLMKDAMSNPVCNNCGGPAIPGQISFEEHQIRIENARLKDELNRICALANKFLGKPISSLTGPMALPTSNSGLELGIGRNGIGGSSTLGNPLPMGLDLGDGVLGTQPSMPGIRPAMGLMGGEIQHDRSVLIDLALAAMEELLKMVQTDTPLWIKSLDGEKEILNQEEYERLITPCIGPKPDDFVAEATRETGTVIINSLALVETMMDANRWAEMFPSMIACAVNFEVISNGMGGTRNGALHVMHAEVQLLSPLVPIRPLKFIRFCKQHAEGIWAVVDVSIETVLETVHGHPIMRCRRLPSGCIVQDMPNGYSKVTWLEHWEYNENDAHRLFHPLLSCGDGFGAHRWIATLQRQCECLAILMSSSIASDDHTALSQAGRRSMLKLAQRMTSNFCSGVCSSSARKWDNLQLKTLSDEMRVMTRKNVDDPGEPPGIVLSAATCVWMPVSRQRLFDFLRDERLRSEWDILSNGGPMQEMVHIAKGQGHGNCVSLLRANAVNANDSSMLILQETWMDASCCVVVYAPVDVQSLNVVMSGGDSAYVALLPSGFAILPDGHINNNGCNGSLQKGVANDESGGCLLTVGFQILVNSLPSAKLTVESVETVNNLISCTIQKIKASLRVA</sequence>